<evidence type="ECO:0000313" key="1">
    <source>
        <dbReference type="EMBL" id="OEG73934.1"/>
    </source>
</evidence>
<gene>
    <name evidence="1" type="ORF">BEL05_08480</name>
</gene>
<dbReference type="EMBL" id="MCBT01000032">
    <property type="protein sequence ID" value="OEG73934.1"/>
    <property type="molecule type" value="Genomic_DNA"/>
</dbReference>
<organism evidence="1 2">
    <name type="scientific">Shewanella colwelliana</name>
    <name type="common">Alteromonas colwelliana</name>
    <dbReference type="NCBI Taxonomy" id="23"/>
    <lineage>
        <taxon>Bacteria</taxon>
        <taxon>Pseudomonadati</taxon>
        <taxon>Pseudomonadota</taxon>
        <taxon>Gammaproteobacteria</taxon>
        <taxon>Alteromonadales</taxon>
        <taxon>Shewanellaceae</taxon>
        <taxon>Shewanella</taxon>
    </lineage>
</organism>
<evidence type="ECO:0000313" key="2">
    <source>
        <dbReference type="Proteomes" id="UP000095230"/>
    </source>
</evidence>
<accession>A0A1E5ITQ1</accession>
<sequence length="67" mass="7369">MASDVNGFTNAAMTWMSESGHAINVRSCIYTGLLTLFDLTSFGTNNALKANVLLPQNELTRCRWIST</sequence>
<reference evidence="1 2" key="1">
    <citation type="submission" date="2016-07" db="EMBL/GenBank/DDBJ databases">
        <title>Whole-genome of two Shewanella species isolated from a digestive organ of sea cucumber Apostichopus japonicus Selenka 1867.</title>
        <authorList>
            <person name="Hong H.-H."/>
            <person name="Choi H."/>
            <person name="Cheon S."/>
            <person name="Oh J.-S."/>
            <person name="Lee H.-G."/>
            <person name="Park C."/>
        </authorList>
    </citation>
    <scope>NUCLEOTIDE SEQUENCE [LARGE SCALE GENOMIC DNA]</scope>
    <source>
        <strain evidence="1 2">CSB03KR</strain>
    </source>
</reference>
<name>A0A1E5ITQ1_SHECO</name>
<proteinExistence type="predicted"/>
<dbReference type="AlphaFoldDB" id="A0A1E5ITQ1"/>
<comment type="caution">
    <text evidence="1">The sequence shown here is derived from an EMBL/GenBank/DDBJ whole genome shotgun (WGS) entry which is preliminary data.</text>
</comment>
<protein>
    <submittedName>
        <fullName evidence="1">Uncharacterized protein</fullName>
    </submittedName>
</protein>
<dbReference type="Proteomes" id="UP000095230">
    <property type="component" value="Unassembled WGS sequence"/>
</dbReference>